<feature type="repeat" description="TPR" evidence="3">
    <location>
        <begin position="128"/>
        <end position="161"/>
    </location>
</feature>
<dbReference type="SUPFAM" id="SSF48452">
    <property type="entry name" value="TPR-like"/>
    <property type="match status" value="1"/>
</dbReference>
<dbReference type="RefSeq" id="WP_166277907.1">
    <property type="nucleotide sequence ID" value="NZ_JTHE03000116.1"/>
</dbReference>
<keyword evidence="1" id="KW-0677">Repeat</keyword>
<feature type="compositionally biased region" description="Polar residues" evidence="4">
    <location>
        <begin position="64"/>
        <end position="78"/>
    </location>
</feature>
<feature type="region of interest" description="Disordered" evidence="4">
    <location>
        <begin position="46"/>
        <end position="93"/>
    </location>
</feature>
<proteinExistence type="predicted"/>
<dbReference type="InterPro" id="IPR019734">
    <property type="entry name" value="TPR_rpt"/>
</dbReference>
<reference evidence="6 7" key="1">
    <citation type="journal article" date="2015" name="Genome Announc.">
        <title>Draft Genome Sequence of Filamentous Marine Cyanobacterium Lyngbya confervoides Strain BDU141951.</title>
        <authorList>
            <person name="Chandrababunaidu M.M."/>
            <person name="Sen D."/>
            <person name="Tripathy S."/>
        </authorList>
    </citation>
    <scope>NUCLEOTIDE SEQUENCE [LARGE SCALE GENOMIC DNA]</scope>
    <source>
        <strain evidence="6 7">BDU141951</strain>
    </source>
</reference>
<keyword evidence="2 3" id="KW-0802">TPR repeat</keyword>
<dbReference type="PANTHER" id="PTHR44858">
    <property type="entry name" value="TETRATRICOPEPTIDE REPEAT PROTEIN 6"/>
    <property type="match status" value="1"/>
</dbReference>
<evidence type="ECO:0000256" key="3">
    <source>
        <dbReference type="PROSITE-ProRule" id="PRU00339"/>
    </source>
</evidence>
<evidence type="ECO:0000256" key="5">
    <source>
        <dbReference type="SAM" id="Phobius"/>
    </source>
</evidence>
<name>A0ABD4T9C2_9CYAN</name>
<feature type="transmembrane region" description="Helical" evidence="5">
    <location>
        <begin position="12"/>
        <end position="32"/>
    </location>
</feature>
<dbReference type="InterPro" id="IPR011990">
    <property type="entry name" value="TPR-like_helical_dom_sf"/>
</dbReference>
<keyword evidence="5" id="KW-0812">Transmembrane</keyword>
<dbReference type="EMBL" id="JTHE03000116">
    <property type="protein sequence ID" value="MCM1985177.1"/>
    <property type="molecule type" value="Genomic_DNA"/>
</dbReference>
<dbReference type="InterPro" id="IPR050498">
    <property type="entry name" value="Ycf3"/>
</dbReference>
<evidence type="ECO:0000256" key="2">
    <source>
        <dbReference type="ARBA" id="ARBA00022803"/>
    </source>
</evidence>
<dbReference type="Pfam" id="PF13432">
    <property type="entry name" value="TPR_16"/>
    <property type="match status" value="1"/>
</dbReference>
<dbReference type="PROSITE" id="PS50005">
    <property type="entry name" value="TPR"/>
    <property type="match status" value="4"/>
</dbReference>
<dbReference type="PANTHER" id="PTHR44858:SF1">
    <property type="entry name" value="UDP-N-ACETYLGLUCOSAMINE--PEPTIDE N-ACETYLGLUCOSAMINYLTRANSFERASE SPINDLY-RELATED"/>
    <property type="match status" value="1"/>
</dbReference>
<dbReference type="SMART" id="SM00028">
    <property type="entry name" value="TPR"/>
    <property type="match status" value="4"/>
</dbReference>
<feature type="repeat" description="TPR" evidence="3">
    <location>
        <begin position="162"/>
        <end position="195"/>
    </location>
</feature>
<sequence>MSFLAPQIFRYWAVSTLVSVWGIGVVTAAVLAQQRNLLAQDLPIPQPSSSQSLTPASPDLKGQASGSMQEAASPSNSGADREENPPASSSTNTVSDLVKQADQLYVQGQFAQAIEQYSQALNLYPENAYALYNRANAWRRMKKDTEAIADYTAALRYNPTHAFSFLYRGEIYAALGETEKAVADFSAGLRLTDQNPALYVARAHAYSKLGESEAAKKDMRRAIDLYEKQGKERQATLLKRKLGSL</sequence>
<evidence type="ECO:0000313" key="7">
    <source>
        <dbReference type="Proteomes" id="UP000031561"/>
    </source>
</evidence>
<gene>
    <name evidence="6" type="ORF">QQ91_0020375</name>
</gene>
<evidence type="ECO:0000256" key="4">
    <source>
        <dbReference type="SAM" id="MobiDB-lite"/>
    </source>
</evidence>
<dbReference type="Pfam" id="PF13414">
    <property type="entry name" value="TPR_11"/>
    <property type="match status" value="1"/>
</dbReference>
<feature type="compositionally biased region" description="Low complexity" evidence="4">
    <location>
        <begin position="47"/>
        <end position="58"/>
    </location>
</feature>
<dbReference type="Proteomes" id="UP000031561">
    <property type="component" value="Unassembled WGS sequence"/>
</dbReference>
<keyword evidence="5" id="KW-0472">Membrane</keyword>
<feature type="repeat" description="TPR" evidence="3">
    <location>
        <begin position="196"/>
        <end position="229"/>
    </location>
</feature>
<accession>A0ABD4T9C2</accession>
<evidence type="ECO:0000313" key="6">
    <source>
        <dbReference type="EMBL" id="MCM1985177.1"/>
    </source>
</evidence>
<organism evidence="6 7">
    <name type="scientific">Lyngbya confervoides BDU141951</name>
    <dbReference type="NCBI Taxonomy" id="1574623"/>
    <lineage>
        <taxon>Bacteria</taxon>
        <taxon>Bacillati</taxon>
        <taxon>Cyanobacteriota</taxon>
        <taxon>Cyanophyceae</taxon>
        <taxon>Oscillatoriophycideae</taxon>
        <taxon>Oscillatoriales</taxon>
        <taxon>Microcoleaceae</taxon>
        <taxon>Lyngbya</taxon>
    </lineage>
</organism>
<comment type="caution">
    <text evidence="6">The sequence shown here is derived from an EMBL/GenBank/DDBJ whole genome shotgun (WGS) entry which is preliminary data.</text>
</comment>
<feature type="repeat" description="TPR" evidence="3">
    <location>
        <begin position="94"/>
        <end position="127"/>
    </location>
</feature>
<keyword evidence="5" id="KW-1133">Transmembrane helix</keyword>
<protein>
    <submittedName>
        <fullName evidence="6">Tetratricopeptide repeat protein</fullName>
    </submittedName>
</protein>
<dbReference type="AlphaFoldDB" id="A0ABD4T9C2"/>
<evidence type="ECO:0000256" key="1">
    <source>
        <dbReference type="ARBA" id="ARBA00022737"/>
    </source>
</evidence>
<dbReference type="Gene3D" id="1.25.40.10">
    <property type="entry name" value="Tetratricopeptide repeat domain"/>
    <property type="match status" value="1"/>
</dbReference>
<keyword evidence="7" id="KW-1185">Reference proteome</keyword>